<name>R0K3A3_EXST2</name>
<dbReference type="EMBL" id="KB908844">
    <property type="protein sequence ID" value="EOA82862.1"/>
    <property type="molecule type" value="Genomic_DNA"/>
</dbReference>
<evidence type="ECO:0000313" key="2">
    <source>
        <dbReference type="Proteomes" id="UP000016935"/>
    </source>
</evidence>
<dbReference type="RefSeq" id="XP_008029476.1">
    <property type="nucleotide sequence ID" value="XM_008031285.1"/>
</dbReference>
<keyword evidence="2" id="KW-1185">Reference proteome</keyword>
<dbReference type="HOGENOM" id="CLU_2098348_0_0_1"/>
<reference evidence="1 2" key="1">
    <citation type="journal article" date="2012" name="PLoS Pathog.">
        <title>Diverse lifestyles and strategies of plant pathogenesis encoded in the genomes of eighteen Dothideomycetes fungi.</title>
        <authorList>
            <person name="Ohm R.A."/>
            <person name="Feau N."/>
            <person name="Henrissat B."/>
            <person name="Schoch C.L."/>
            <person name="Horwitz B.A."/>
            <person name="Barry K.W."/>
            <person name="Condon B.J."/>
            <person name="Copeland A.C."/>
            <person name="Dhillon B."/>
            <person name="Glaser F."/>
            <person name="Hesse C.N."/>
            <person name="Kosti I."/>
            <person name="LaButti K."/>
            <person name="Lindquist E.A."/>
            <person name="Lucas S."/>
            <person name="Salamov A.A."/>
            <person name="Bradshaw R.E."/>
            <person name="Ciuffetti L."/>
            <person name="Hamelin R.C."/>
            <person name="Kema G.H.J."/>
            <person name="Lawrence C."/>
            <person name="Scott J.A."/>
            <person name="Spatafora J.W."/>
            <person name="Turgeon B.G."/>
            <person name="de Wit P.J.G.M."/>
            <person name="Zhong S."/>
            <person name="Goodwin S.B."/>
            <person name="Grigoriev I.V."/>
        </authorList>
    </citation>
    <scope>NUCLEOTIDE SEQUENCE [LARGE SCALE GENOMIC DNA]</scope>
    <source>
        <strain evidence="2">28A</strain>
    </source>
</reference>
<reference evidence="1 2" key="2">
    <citation type="journal article" date="2013" name="PLoS Genet.">
        <title>Comparative genome structure, secondary metabolite, and effector coding capacity across Cochliobolus pathogens.</title>
        <authorList>
            <person name="Condon B.J."/>
            <person name="Leng Y."/>
            <person name="Wu D."/>
            <person name="Bushley K.E."/>
            <person name="Ohm R.A."/>
            <person name="Otillar R."/>
            <person name="Martin J."/>
            <person name="Schackwitz W."/>
            <person name="Grimwood J."/>
            <person name="MohdZainudin N."/>
            <person name="Xue C."/>
            <person name="Wang R."/>
            <person name="Manning V.A."/>
            <person name="Dhillon B."/>
            <person name="Tu Z.J."/>
            <person name="Steffenson B.J."/>
            <person name="Salamov A."/>
            <person name="Sun H."/>
            <person name="Lowry S."/>
            <person name="LaButti K."/>
            <person name="Han J."/>
            <person name="Copeland A."/>
            <person name="Lindquist E."/>
            <person name="Barry K."/>
            <person name="Schmutz J."/>
            <person name="Baker S.E."/>
            <person name="Ciuffetti L.M."/>
            <person name="Grigoriev I.V."/>
            <person name="Zhong S."/>
            <person name="Turgeon B.G."/>
        </authorList>
    </citation>
    <scope>NUCLEOTIDE SEQUENCE [LARGE SCALE GENOMIC DNA]</scope>
    <source>
        <strain evidence="2">28A</strain>
    </source>
</reference>
<evidence type="ECO:0000313" key="1">
    <source>
        <dbReference type="EMBL" id="EOA82862.1"/>
    </source>
</evidence>
<accession>R0K3A3</accession>
<organism evidence="1 2">
    <name type="scientific">Exserohilum turcicum (strain 28A)</name>
    <name type="common">Northern leaf blight fungus</name>
    <name type="synonym">Setosphaeria turcica</name>
    <dbReference type="NCBI Taxonomy" id="671987"/>
    <lineage>
        <taxon>Eukaryota</taxon>
        <taxon>Fungi</taxon>
        <taxon>Dikarya</taxon>
        <taxon>Ascomycota</taxon>
        <taxon>Pezizomycotina</taxon>
        <taxon>Dothideomycetes</taxon>
        <taxon>Pleosporomycetidae</taxon>
        <taxon>Pleosporales</taxon>
        <taxon>Pleosporineae</taxon>
        <taxon>Pleosporaceae</taxon>
        <taxon>Exserohilum</taxon>
    </lineage>
</organism>
<dbReference type="AlphaFoldDB" id="R0K3A3"/>
<dbReference type="Proteomes" id="UP000016935">
    <property type="component" value="Unassembled WGS sequence"/>
</dbReference>
<proteinExistence type="predicted"/>
<sequence length="116" mass="12248">MALACALGCAPCQRHLLPFALSMSDPGTDQGCVAQCSLLLLPPRSAQARTILNEKAAQAQPFSSAPPRIRGPRFTAAAMRTLLLTSTKPYTEYAAARPHAPCPRVAAQCCPLQAMA</sequence>
<gene>
    <name evidence="1" type="ORF">SETTUDRAFT_34387</name>
</gene>
<protein>
    <submittedName>
        <fullName evidence="1">Uncharacterized protein</fullName>
    </submittedName>
</protein>
<dbReference type="GeneID" id="19403907"/>